<gene>
    <name evidence="5" type="ORF">DN745_06515</name>
</gene>
<dbReference type="EMBL" id="CP030032">
    <property type="protein sequence ID" value="AWV89008.1"/>
    <property type="molecule type" value="Genomic_DNA"/>
</dbReference>
<dbReference type="InterPro" id="IPR021115">
    <property type="entry name" value="Pyridoxal-P_BS"/>
</dbReference>
<keyword evidence="3" id="KW-0456">Lyase</keyword>
<evidence type="ECO:0000313" key="5">
    <source>
        <dbReference type="EMBL" id="AWV89008.1"/>
    </source>
</evidence>
<keyword evidence="2 4" id="KW-0663">Pyridoxal phosphate</keyword>
<sequence length="659" mass="73595">MADTEFDAYFLGPYGENADLFEELLTDFMRDHVYWRRNFHPESTPPISTSARYSQEFAGVAARMRRELFALSADLKKSVPWFSPRYVGHMSSDLLMSGLVANIMTTLYNPNNVSDQAAPTTVQKEIEVGFQLARMFGFETETAVRPCAWGHLTSGGTVSNYEGLRNLQALKFYPLALARALERLDLDLGAPGPLKRALPELSQWELVNLSVDMVVELRRAYLSAASQLGPQILHSLREAVRAERLETLGWVDFFEVHPGLKTPVVLAPNTAHYSWPKAMKLLGLGTANLRRVDVDGDMRMSAGDLQVVLDGLKDERRPVLSLVAILGTTEFGTIDPIGDIVAQRERALGAGLYFPIHVDAAWGGYLASIFRQEDGTLVPHEMLKEQFHYFPSDKVYGAFAALGSVESITVDPHKLGYIPYPAGAYVARNSGMIDFVTDKAPYAFEGHLEEQGDLRERLRNLGQYILEGSKPGASAASVHVSHRVLPLHTDAFGKLLKKGVRASEYFYDELHKIADRLGEDIIIDIPFKPDCNLVCLTLNPVKNRSAAGLNRFVQSIYDQMRVDASRPIQVRSFFASSTSLQAGDLSPEQRLTLAEQLGIEPKTFCASPRDLEHDASSLLLIRNTLMNPWLDFEDKGLNYIDRYLLFLEELILAELQSYT</sequence>
<name>A0A2Z4FK03_9DELT</name>
<accession>A0A2Z4FK03</accession>
<reference evidence="5 6" key="1">
    <citation type="submission" date="2018-06" db="EMBL/GenBank/DDBJ databases">
        <title>Lujinxingia sediminis gen. nov. sp. nov., a new facultative anaerobic member of the class Deltaproteobacteria, and proposal of Lujinxingaceae fam. nov.</title>
        <authorList>
            <person name="Guo L.-Y."/>
            <person name="Li C.-M."/>
            <person name="Wang S."/>
            <person name="Du Z.-J."/>
        </authorList>
    </citation>
    <scope>NUCLEOTIDE SEQUENCE [LARGE SCALE GENOMIC DNA]</scope>
    <source>
        <strain evidence="5 6">FA350</strain>
    </source>
</reference>
<evidence type="ECO:0000256" key="2">
    <source>
        <dbReference type="ARBA" id="ARBA00022898"/>
    </source>
</evidence>
<dbReference type="AlphaFoldDB" id="A0A2Z4FK03"/>
<comment type="cofactor">
    <cofactor evidence="1 4">
        <name>pyridoxal 5'-phosphate</name>
        <dbReference type="ChEBI" id="CHEBI:597326"/>
    </cofactor>
</comment>
<dbReference type="Pfam" id="PF00282">
    <property type="entry name" value="Pyridoxal_deC"/>
    <property type="match status" value="1"/>
</dbReference>
<dbReference type="GO" id="GO:0016831">
    <property type="term" value="F:carboxy-lyase activity"/>
    <property type="evidence" value="ECO:0007669"/>
    <property type="project" value="InterPro"/>
</dbReference>
<proteinExistence type="predicted"/>
<dbReference type="PANTHER" id="PTHR42735:SF4">
    <property type="entry name" value="PYRIDOXAL PHOSPHATE-DEPENDENT DECARBOXYLASE FAMILY PROTEIN"/>
    <property type="match status" value="1"/>
</dbReference>
<evidence type="ECO:0000256" key="4">
    <source>
        <dbReference type="PIRSR" id="PIRSR602129-50"/>
    </source>
</evidence>
<dbReference type="PROSITE" id="PS00392">
    <property type="entry name" value="DDC_GAD_HDC_YDC"/>
    <property type="match status" value="1"/>
</dbReference>
<dbReference type="GO" id="GO:0019752">
    <property type="term" value="P:carboxylic acid metabolic process"/>
    <property type="evidence" value="ECO:0007669"/>
    <property type="project" value="InterPro"/>
</dbReference>
<dbReference type="GO" id="GO:0030170">
    <property type="term" value="F:pyridoxal phosphate binding"/>
    <property type="evidence" value="ECO:0007669"/>
    <property type="project" value="InterPro"/>
</dbReference>
<dbReference type="SUPFAM" id="SSF53383">
    <property type="entry name" value="PLP-dependent transferases"/>
    <property type="match status" value="1"/>
</dbReference>
<evidence type="ECO:0000256" key="1">
    <source>
        <dbReference type="ARBA" id="ARBA00001933"/>
    </source>
</evidence>
<organism evidence="5 6">
    <name type="scientific">Bradymonas sediminis</name>
    <dbReference type="NCBI Taxonomy" id="1548548"/>
    <lineage>
        <taxon>Bacteria</taxon>
        <taxon>Deltaproteobacteria</taxon>
        <taxon>Bradymonadales</taxon>
        <taxon>Bradymonadaceae</taxon>
        <taxon>Bradymonas</taxon>
    </lineage>
</organism>
<keyword evidence="6" id="KW-1185">Reference proteome</keyword>
<dbReference type="InterPro" id="IPR002129">
    <property type="entry name" value="PyrdxlP-dep_de-COase"/>
</dbReference>
<dbReference type="Proteomes" id="UP000249799">
    <property type="component" value="Chromosome"/>
</dbReference>
<dbReference type="InterPro" id="IPR015421">
    <property type="entry name" value="PyrdxlP-dep_Trfase_major"/>
</dbReference>
<dbReference type="OrthoDB" id="9803665at2"/>
<dbReference type="InterPro" id="IPR050477">
    <property type="entry name" value="GrpII_AminoAcid_Decarb"/>
</dbReference>
<dbReference type="KEGG" id="bsed:DN745_06515"/>
<dbReference type="PANTHER" id="PTHR42735">
    <property type="match status" value="1"/>
</dbReference>
<protein>
    <submittedName>
        <fullName evidence="5">Pyridoxal-dependent decarboxylase</fullName>
    </submittedName>
</protein>
<evidence type="ECO:0000256" key="3">
    <source>
        <dbReference type="ARBA" id="ARBA00023239"/>
    </source>
</evidence>
<dbReference type="RefSeq" id="WP_111333154.1">
    <property type="nucleotide sequence ID" value="NZ_CP030032.1"/>
</dbReference>
<evidence type="ECO:0000313" key="6">
    <source>
        <dbReference type="Proteomes" id="UP000249799"/>
    </source>
</evidence>
<dbReference type="Gene3D" id="3.40.640.10">
    <property type="entry name" value="Type I PLP-dependent aspartate aminotransferase-like (Major domain)"/>
    <property type="match status" value="1"/>
</dbReference>
<feature type="modified residue" description="N6-(pyridoxal phosphate)lysine" evidence="4">
    <location>
        <position position="414"/>
    </location>
</feature>
<dbReference type="InterPro" id="IPR015424">
    <property type="entry name" value="PyrdxlP-dep_Trfase"/>
</dbReference>